<dbReference type="PANTHER" id="PTHR30543">
    <property type="entry name" value="CHROMATE REDUCTASE"/>
    <property type="match status" value="1"/>
</dbReference>
<dbReference type="PANTHER" id="PTHR30543:SF21">
    <property type="entry name" value="NAD(P)H-DEPENDENT FMN REDUCTASE LOT6"/>
    <property type="match status" value="1"/>
</dbReference>
<dbReference type="EMBL" id="SWFM01000004">
    <property type="protein sequence ID" value="TKD69233.1"/>
    <property type="molecule type" value="Genomic_DNA"/>
</dbReference>
<feature type="domain" description="NADPH-dependent FMN reductase-like" evidence="2">
    <location>
        <begin position="3"/>
        <end position="144"/>
    </location>
</feature>
<dbReference type="InterPro" id="IPR005025">
    <property type="entry name" value="FMN_Rdtase-like_dom"/>
</dbReference>
<dbReference type="GO" id="GO:0010181">
    <property type="term" value="F:FMN binding"/>
    <property type="evidence" value="ECO:0007669"/>
    <property type="project" value="TreeGrafter"/>
</dbReference>
<dbReference type="Gene3D" id="3.40.50.360">
    <property type="match status" value="1"/>
</dbReference>
<dbReference type="AlphaFoldDB" id="A0A4U1MEJ5"/>
<dbReference type="OrthoDB" id="9790975at2"/>
<protein>
    <submittedName>
        <fullName evidence="3">NAD(P)H-dependent oxidoreductase</fullName>
    </submittedName>
</protein>
<evidence type="ECO:0000259" key="2">
    <source>
        <dbReference type="Pfam" id="PF03358"/>
    </source>
</evidence>
<evidence type="ECO:0000313" key="4">
    <source>
        <dbReference type="Proteomes" id="UP000310541"/>
    </source>
</evidence>
<reference evidence="3 4" key="1">
    <citation type="submission" date="2019-04" db="EMBL/GenBank/DDBJ databases">
        <title>Genome sequence of Bacillus hwajinpoensis strain Y2.</title>
        <authorList>
            <person name="Fair J.L."/>
            <person name="Maclea K.S."/>
        </authorList>
    </citation>
    <scope>NUCLEOTIDE SEQUENCE [LARGE SCALE GENOMIC DNA]</scope>
    <source>
        <strain evidence="3 4">Y2</strain>
    </source>
</reference>
<dbReference type="RefSeq" id="WP_136947904.1">
    <property type="nucleotide sequence ID" value="NZ_SWFM01000004.1"/>
</dbReference>
<accession>A0A4U1MEJ5</accession>
<comment type="similarity">
    <text evidence="1">Belongs to the azoreductase type 2 family.</text>
</comment>
<dbReference type="SUPFAM" id="SSF52218">
    <property type="entry name" value="Flavoproteins"/>
    <property type="match status" value="1"/>
</dbReference>
<organism evidence="3 4">
    <name type="scientific">Guptibacillus hwajinpoensis</name>
    <dbReference type="NCBI Taxonomy" id="208199"/>
    <lineage>
        <taxon>Bacteria</taxon>
        <taxon>Bacillati</taxon>
        <taxon>Bacillota</taxon>
        <taxon>Bacilli</taxon>
        <taxon>Bacillales</taxon>
        <taxon>Guptibacillaceae</taxon>
        <taxon>Guptibacillus</taxon>
    </lineage>
</organism>
<evidence type="ECO:0000256" key="1">
    <source>
        <dbReference type="ARBA" id="ARBA00009428"/>
    </source>
</evidence>
<name>A0A4U1MEJ5_9BACL</name>
<evidence type="ECO:0000313" key="3">
    <source>
        <dbReference type="EMBL" id="TKD69233.1"/>
    </source>
</evidence>
<dbReference type="InterPro" id="IPR050712">
    <property type="entry name" value="NAD(P)H-dep_reductase"/>
</dbReference>
<dbReference type="Pfam" id="PF03358">
    <property type="entry name" value="FMN_red"/>
    <property type="match status" value="1"/>
</dbReference>
<dbReference type="InterPro" id="IPR029039">
    <property type="entry name" value="Flavoprotein-like_sf"/>
</dbReference>
<sequence length="184" mass="20481">MTNILIVNGSPRKNSRTKSVVKKLIKIHSKLNFNVDLSIINLDELKLPLFDGETKTIENKNVDFLKDKFNKADGYIICTPEYHNGMSGALKNALDFLGKPSFKTKPATIIGVSGTPRTGFNALNQLRVVGRGLGVLVLSNQTIVDPSAFNEDREIVDFEVEKDLQLLMEETIKYTNLLNSKSLV</sequence>
<dbReference type="GO" id="GO:0005829">
    <property type="term" value="C:cytosol"/>
    <property type="evidence" value="ECO:0007669"/>
    <property type="project" value="TreeGrafter"/>
</dbReference>
<dbReference type="Proteomes" id="UP000310541">
    <property type="component" value="Unassembled WGS sequence"/>
</dbReference>
<gene>
    <name evidence="3" type="ORF">FBF83_14630</name>
</gene>
<dbReference type="GO" id="GO:0016491">
    <property type="term" value="F:oxidoreductase activity"/>
    <property type="evidence" value="ECO:0007669"/>
    <property type="project" value="InterPro"/>
</dbReference>
<comment type="caution">
    <text evidence="3">The sequence shown here is derived from an EMBL/GenBank/DDBJ whole genome shotgun (WGS) entry which is preliminary data.</text>
</comment>
<proteinExistence type="inferred from homology"/>